<evidence type="ECO:0000313" key="5">
    <source>
        <dbReference type="Proteomes" id="UP000199702"/>
    </source>
</evidence>
<keyword evidence="1 2" id="KW-0732">Signal</keyword>
<dbReference type="PANTHER" id="PTHR45661:SF3">
    <property type="entry name" value="IG-LIKE DOMAIN-CONTAINING PROTEIN"/>
    <property type="match status" value="1"/>
</dbReference>
<name>A0A1H6TRK0_9FLAO</name>
<dbReference type="SUPFAM" id="SSF52058">
    <property type="entry name" value="L domain-like"/>
    <property type="match status" value="1"/>
</dbReference>
<dbReference type="PANTHER" id="PTHR45661">
    <property type="entry name" value="SURFACE ANTIGEN"/>
    <property type="match status" value="1"/>
</dbReference>
<dbReference type="EMBL" id="FNYA01000003">
    <property type="protein sequence ID" value="SEI78362.1"/>
    <property type="molecule type" value="Genomic_DNA"/>
</dbReference>
<evidence type="ECO:0000256" key="1">
    <source>
        <dbReference type="ARBA" id="ARBA00022729"/>
    </source>
</evidence>
<dbReference type="InterPro" id="IPR026444">
    <property type="entry name" value="Secre_tail"/>
</dbReference>
<reference evidence="5" key="1">
    <citation type="submission" date="2016-10" db="EMBL/GenBank/DDBJ databases">
        <authorList>
            <person name="Varghese N."/>
            <person name="Submissions S."/>
        </authorList>
    </citation>
    <scope>NUCLEOTIDE SEQUENCE [LARGE SCALE GENOMIC DNA]</scope>
    <source>
        <strain evidence="5">DSM 17934</strain>
    </source>
</reference>
<organism evidence="4 5">
    <name type="scientific">Flavobacterium terrigena</name>
    <dbReference type="NCBI Taxonomy" id="402734"/>
    <lineage>
        <taxon>Bacteria</taxon>
        <taxon>Pseudomonadati</taxon>
        <taxon>Bacteroidota</taxon>
        <taxon>Flavobacteriia</taxon>
        <taxon>Flavobacteriales</taxon>
        <taxon>Flavobacteriaceae</taxon>
        <taxon>Flavobacterium</taxon>
    </lineage>
</organism>
<dbReference type="OrthoDB" id="1824882at2"/>
<evidence type="ECO:0000259" key="3">
    <source>
        <dbReference type="Pfam" id="PF18962"/>
    </source>
</evidence>
<dbReference type="Gene3D" id="3.40.50.12480">
    <property type="match status" value="2"/>
</dbReference>
<keyword evidence="5" id="KW-1185">Reference proteome</keyword>
<sequence length="420" mass="44720">MKKLLFLVLILVSTISMSQNFTYNGINYTITDAVTFKVAVATHTSFNGAANIPATVVYNSQNYDVSSIGSTAFFNCSGLTSITIPNSVTSIGFSALRGCPGLTSIIIPNSVTSIGQQAFESSSNLTSIVFPSSVTSIGPHAFTLCTNLASVTLPNSITSIGQYAFQSCESLTSVIIPNSLTTIEHGTFSNCINLTSVTIPNTITSFGMYAFYRCTSLPSVTIPNSVTSIGLEAFRLCTSLTSITLPNSLTSIGSDSFRSCTALTSVTIPNSLTSIGFRSFQDCTSLTTVNCAISIPLAILDNVFLNVNQSACALNVPIGSETAYEAAPVWTNFNPINGVLASDSFILNNFSIYPNPTSEILNITLENNLTLEKVNIYNTLGQFIKSEKSKTIDVKSLAKGNYFVEVITNQGKATKTIIVE</sequence>
<dbReference type="InterPro" id="IPR053139">
    <property type="entry name" value="Surface_bspA-like"/>
</dbReference>
<dbReference type="AlphaFoldDB" id="A0A1H6TRK0"/>
<dbReference type="Pfam" id="PF18962">
    <property type="entry name" value="Por_Secre_tail"/>
    <property type="match status" value="1"/>
</dbReference>
<dbReference type="Pfam" id="PF13306">
    <property type="entry name" value="LRR_5"/>
    <property type="match status" value="1"/>
</dbReference>
<dbReference type="Proteomes" id="UP000199702">
    <property type="component" value="Unassembled WGS sequence"/>
</dbReference>
<dbReference type="RefSeq" id="WP_091311139.1">
    <property type="nucleotide sequence ID" value="NZ_CBCSJU010000008.1"/>
</dbReference>
<dbReference type="Gene3D" id="3.80.10.10">
    <property type="entry name" value="Ribonuclease Inhibitor"/>
    <property type="match status" value="2"/>
</dbReference>
<evidence type="ECO:0000256" key="2">
    <source>
        <dbReference type="SAM" id="SignalP"/>
    </source>
</evidence>
<protein>
    <submittedName>
        <fullName evidence="4">Por secretion system C-terminal sorting domain-containing protein</fullName>
    </submittedName>
</protein>
<feature type="signal peptide" evidence="2">
    <location>
        <begin position="1"/>
        <end position="18"/>
    </location>
</feature>
<feature type="chain" id="PRO_5011748728" evidence="2">
    <location>
        <begin position="19"/>
        <end position="420"/>
    </location>
</feature>
<dbReference type="NCBIfam" id="TIGR04183">
    <property type="entry name" value="Por_Secre_tail"/>
    <property type="match status" value="1"/>
</dbReference>
<evidence type="ECO:0000313" key="4">
    <source>
        <dbReference type="EMBL" id="SEI78362.1"/>
    </source>
</evidence>
<proteinExistence type="predicted"/>
<dbReference type="STRING" id="402734.SAMN05660918_1614"/>
<feature type="domain" description="Secretion system C-terminal sorting" evidence="3">
    <location>
        <begin position="352"/>
        <end position="419"/>
    </location>
</feature>
<gene>
    <name evidence="4" type="ORF">SAMN05660918_1614</name>
</gene>
<dbReference type="InterPro" id="IPR026906">
    <property type="entry name" value="LRR_5"/>
</dbReference>
<accession>A0A1H6TRK0</accession>
<dbReference type="InterPro" id="IPR032675">
    <property type="entry name" value="LRR_dom_sf"/>
</dbReference>